<keyword evidence="2" id="KW-1133">Transmembrane helix</keyword>
<dbReference type="EMBL" id="BDCX01000007">
    <property type="protein sequence ID" value="GAT67693.1"/>
    <property type="molecule type" value="Genomic_DNA"/>
</dbReference>
<evidence type="ECO:0000256" key="1">
    <source>
        <dbReference type="SAM" id="MobiDB-lite"/>
    </source>
</evidence>
<comment type="caution">
    <text evidence="3">The sequence shown here is derived from an EMBL/GenBank/DDBJ whole genome shotgun (WGS) entry which is preliminary data.</text>
</comment>
<keyword evidence="2" id="KW-0472">Membrane</keyword>
<proteinExistence type="predicted"/>
<feature type="transmembrane region" description="Helical" evidence="2">
    <location>
        <begin position="113"/>
        <end position="131"/>
    </location>
</feature>
<dbReference type="AlphaFoldDB" id="A0A171D601"/>
<feature type="region of interest" description="Disordered" evidence="1">
    <location>
        <begin position="144"/>
        <end position="194"/>
    </location>
</feature>
<dbReference type="RefSeq" id="WP_068897730.1">
    <property type="nucleotide sequence ID" value="NZ_BDCX01000007.1"/>
</dbReference>
<keyword evidence="4" id="KW-1185">Reference proteome</keyword>
<sequence>MREFGKWAKVARTAAAVLGGALVAGLVVGVAARLLMRAILLAVDMPTSFSAGGTAAVLVAFAVLAVPAAATATARPAVRRAGRWVTVALTGWGSARNGLADAKMLLLADEDRLSVVAGLIVAFAVTAALHGRLAQYATRRLAGPSATGGETGRADITRGGTTGGDEGDTTGADTDDGNMNDGNTTPRAAAAPAS</sequence>
<reference evidence="3 4" key="1">
    <citation type="journal article" date="2016" name="Genome Announc.">
        <title>Draft Genome Sequence of Planomonospora sphaerica JCM9374, a Rare Actinomycete.</title>
        <authorList>
            <person name="Dohra H."/>
            <person name="Suzuki T."/>
            <person name="Inoue Y."/>
            <person name="Kodani S."/>
        </authorList>
    </citation>
    <scope>NUCLEOTIDE SEQUENCE [LARGE SCALE GENOMIC DNA]</scope>
    <source>
        <strain evidence="3 4">JCM 9374</strain>
    </source>
</reference>
<reference evidence="4" key="2">
    <citation type="submission" date="2016-04" db="EMBL/GenBank/DDBJ databases">
        <title>Planomonospora sphaerica JCM9374 whole genome shotgun sequence.</title>
        <authorList>
            <person name="Suzuki T."/>
            <person name="Dohra H."/>
            <person name="Kodani S."/>
        </authorList>
    </citation>
    <scope>NUCLEOTIDE SEQUENCE [LARGE SCALE GENOMIC DNA]</scope>
    <source>
        <strain evidence="4">JCM 9374</strain>
    </source>
</reference>
<evidence type="ECO:0000313" key="3">
    <source>
        <dbReference type="EMBL" id="GAT67693.1"/>
    </source>
</evidence>
<keyword evidence="2" id="KW-0812">Transmembrane</keyword>
<evidence type="ECO:0000313" key="4">
    <source>
        <dbReference type="Proteomes" id="UP000077701"/>
    </source>
</evidence>
<evidence type="ECO:0000256" key="2">
    <source>
        <dbReference type="SAM" id="Phobius"/>
    </source>
</evidence>
<organism evidence="3 4">
    <name type="scientific">Planomonospora sphaerica</name>
    <dbReference type="NCBI Taxonomy" id="161355"/>
    <lineage>
        <taxon>Bacteria</taxon>
        <taxon>Bacillati</taxon>
        <taxon>Actinomycetota</taxon>
        <taxon>Actinomycetes</taxon>
        <taxon>Streptosporangiales</taxon>
        <taxon>Streptosporangiaceae</taxon>
        <taxon>Planomonospora</taxon>
    </lineage>
</organism>
<feature type="transmembrane region" description="Helical" evidence="2">
    <location>
        <begin position="14"/>
        <end position="36"/>
    </location>
</feature>
<dbReference type="OrthoDB" id="3543338at2"/>
<dbReference type="STRING" id="161355.PS9374_03351"/>
<accession>A0A171D601</accession>
<gene>
    <name evidence="3" type="ORF">PS9374_03351</name>
</gene>
<feature type="compositionally biased region" description="Acidic residues" evidence="1">
    <location>
        <begin position="165"/>
        <end position="178"/>
    </location>
</feature>
<feature type="transmembrane region" description="Helical" evidence="2">
    <location>
        <begin position="48"/>
        <end position="70"/>
    </location>
</feature>
<protein>
    <submittedName>
        <fullName evidence="3">Uncharacterized protein</fullName>
    </submittedName>
</protein>
<name>A0A171D601_9ACTN</name>
<dbReference type="Proteomes" id="UP000077701">
    <property type="component" value="Unassembled WGS sequence"/>
</dbReference>